<dbReference type="PIRSF" id="PIRSF005499">
    <property type="entry name" value="PNPase"/>
    <property type="match status" value="1"/>
</dbReference>
<dbReference type="Pfam" id="PF01138">
    <property type="entry name" value="RNase_PH"/>
    <property type="match status" value="2"/>
</dbReference>
<dbReference type="InterPro" id="IPR027408">
    <property type="entry name" value="PNPase/RNase_PH_dom_sf"/>
</dbReference>
<dbReference type="SMART" id="SM00322">
    <property type="entry name" value="KH"/>
    <property type="match status" value="1"/>
</dbReference>
<dbReference type="GO" id="GO:0006402">
    <property type="term" value="P:mRNA catabolic process"/>
    <property type="evidence" value="ECO:0007669"/>
    <property type="project" value="UniProtKB-UniRule"/>
</dbReference>
<dbReference type="GO" id="GO:0000175">
    <property type="term" value="F:3'-5'-RNA exonuclease activity"/>
    <property type="evidence" value="ECO:0007669"/>
    <property type="project" value="TreeGrafter"/>
</dbReference>
<dbReference type="SMART" id="SM00316">
    <property type="entry name" value="S1"/>
    <property type="match status" value="1"/>
</dbReference>
<evidence type="ECO:0000313" key="12">
    <source>
        <dbReference type="Proteomes" id="UP000323142"/>
    </source>
</evidence>
<evidence type="ECO:0000256" key="1">
    <source>
        <dbReference type="ARBA" id="ARBA00007404"/>
    </source>
</evidence>
<dbReference type="InterPro" id="IPR020568">
    <property type="entry name" value="Ribosomal_Su5_D2-typ_SF"/>
</dbReference>
<accession>A0A5B2VAL1</accession>
<dbReference type="InterPro" id="IPR003029">
    <property type="entry name" value="S1_domain"/>
</dbReference>
<feature type="domain" description="S1 motif" evidence="10">
    <location>
        <begin position="623"/>
        <end position="691"/>
    </location>
</feature>
<dbReference type="FunFam" id="3.30.1370.10:FF:000001">
    <property type="entry name" value="Polyribonucleotide nucleotidyltransferase"/>
    <property type="match status" value="1"/>
</dbReference>
<comment type="similarity">
    <text evidence="1 8">Belongs to the polyribonucleotide nucleotidyltransferase family.</text>
</comment>
<dbReference type="PANTHER" id="PTHR11252">
    <property type="entry name" value="POLYRIBONUCLEOTIDE NUCLEOTIDYLTRANSFERASE"/>
    <property type="match status" value="1"/>
</dbReference>
<dbReference type="PROSITE" id="PS50126">
    <property type="entry name" value="S1"/>
    <property type="match status" value="1"/>
</dbReference>
<evidence type="ECO:0000256" key="5">
    <source>
        <dbReference type="ARBA" id="ARBA00022723"/>
    </source>
</evidence>
<sequence length="751" mass="81910">MFDTQREELIWAGRKLVLETGKMARQADGAVVATYGETTVLATVVGAKEPKPGIDFLPLTVNYQERTYAAGRIPGGYFKREGRPTEKETLVSRLIDRPIRPLFIDGWRNDTQVVVTVLSHDLENDPDIVAMVAASAALTLSGVPFMGPVGAARVGYVNGQYMLNPPLAEMEGSSLDLVVAGTQDAVLMVESEAKELPEDVMLGAVMFGHKHFQPIIEAIIRLAEKAAKEPRDFAAADMSDVEKAVLEICESDLREAYKKTVKQERYAAVDAVKARVMEALVPAEGEARFPAEKVKAAFKEAQSKVVRWNILDTGSRIDGRDLKTVRPIVAEVGILPRTHGSALFTRGETQALVVTTLGTGEDEQFIDQLEGTRKESFLLHYNFPPYSVGETGRMGSPGRREIGHGKLAWRAIHPMLPPAHEFPYTIRVVSEITESNGSSSMASVCGGSLALMDAGVPLRRPVAGIAMGLILEGERFAVLSDILGDEDHLGDMDFKVAGTEEGITSLQMDIKIAGITEEIMRVALDQAKGGRAHILDEMNKALTAPRAELGEHAPRIETMKIPTDKIREVIGTGGKVIREIVEKTGAKIDIQDDGTIKIASADGKAIKAAYNWIRSIVAEPEAGMIYDGTVVKTMDFGAFINFFGPKDGLVHISELAPQRVAKVTDVVKEGDKVKVKFLGMDDRGKVRLSMKVVDQATGEDITEKLKAERAERGEPEEREDRGPRPDRGDRGDRGGDRGDRGRRPSRREAGE</sequence>
<evidence type="ECO:0000256" key="3">
    <source>
        <dbReference type="ARBA" id="ARBA00022679"/>
    </source>
</evidence>
<dbReference type="OrthoDB" id="9804305at2"/>
<dbReference type="Gene3D" id="3.30.230.70">
    <property type="entry name" value="GHMP Kinase, N-terminal domain"/>
    <property type="match status" value="2"/>
</dbReference>
<proteinExistence type="inferred from homology"/>
<evidence type="ECO:0000259" key="10">
    <source>
        <dbReference type="PROSITE" id="PS50126"/>
    </source>
</evidence>
<organism evidence="11 12">
    <name type="scientific">Salinarimonas soli</name>
    <dbReference type="NCBI Taxonomy" id="1638099"/>
    <lineage>
        <taxon>Bacteria</taxon>
        <taxon>Pseudomonadati</taxon>
        <taxon>Pseudomonadota</taxon>
        <taxon>Alphaproteobacteria</taxon>
        <taxon>Hyphomicrobiales</taxon>
        <taxon>Salinarimonadaceae</taxon>
        <taxon>Salinarimonas</taxon>
    </lineage>
</organism>
<evidence type="ECO:0000256" key="7">
    <source>
        <dbReference type="ARBA" id="ARBA00022884"/>
    </source>
</evidence>
<dbReference type="HAMAP" id="MF_01595">
    <property type="entry name" value="PNPase"/>
    <property type="match status" value="1"/>
</dbReference>
<feature type="compositionally biased region" description="Basic and acidic residues" evidence="9">
    <location>
        <begin position="701"/>
        <end position="751"/>
    </location>
</feature>
<dbReference type="Pfam" id="PF03726">
    <property type="entry name" value="PNPase"/>
    <property type="match status" value="1"/>
</dbReference>
<comment type="catalytic activity">
    <reaction evidence="8">
        <text>RNA(n+1) + phosphate = RNA(n) + a ribonucleoside 5'-diphosphate</text>
        <dbReference type="Rhea" id="RHEA:22096"/>
        <dbReference type="Rhea" id="RHEA-COMP:14527"/>
        <dbReference type="Rhea" id="RHEA-COMP:17342"/>
        <dbReference type="ChEBI" id="CHEBI:43474"/>
        <dbReference type="ChEBI" id="CHEBI:57930"/>
        <dbReference type="ChEBI" id="CHEBI:140395"/>
        <dbReference type="EC" id="2.7.7.8"/>
    </reaction>
</comment>
<dbReference type="CDD" id="cd11363">
    <property type="entry name" value="RNase_PH_PNPase_1"/>
    <property type="match status" value="1"/>
</dbReference>
<evidence type="ECO:0000256" key="9">
    <source>
        <dbReference type="SAM" id="MobiDB-lite"/>
    </source>
</evidence>
<dbReference type="InterPro" id="IPR001247">
    <property type="entry name" value="ExoRNase_PH_dom1"/>
</dbReference>
<dbReference type="InterPro" id="IPR012340">
    <property type="entry name" value="NA-bd_OB-fold"/>
</dbReference>
<name>A0A5B2VAL1_9HYPH</name>
<dbReference type="SUPFAM" id="SSF50249">
    <property type="entry name" value="Nucleic acid-binding proteins"/>
    <property type="match status" value="1"/>
</dbReference>
<comment type="caution">
    <text evidence="11">The sequence shown here is derived from an EMBL/GenBank/DDBJ whole genome shotgun (WGS) entry which is preliminary data.</text>
</comment>
<comment type="cofactor">
    <cofactor evidence="8">
        <name>Mg(2+)</name>
        <dbReference type="ChEBI" id="CHEBI:18420"/>
    </cofactor>
</comment>
<dbReference type="Gene3D" id="3.30.1370.10">
    <property type="entry name" value="K Homology domain, type 1"/>
    <property type="match status" value="1"/>
</dbReference>
<dbReference type="GO" id="GO:0000287">
    <property type="term" value="F:magnesium ion binding"/>
    <property type="evidence" value="ECO:0007669"/>
    <property type="project" value="UniProtKB-UniRule"/>
</dbReference>
<dbReference type="Proteomes" id="UP000323142">
    <property type="component" value="Unassembled WGS sequence"/>
</dbReference>
<dbReference type="Pfam" id="PF00013">
    <property type="entry name" value="KH_1"/>
    <property type="match status" value="1"/>
</dbReference>
<evidence type="ECO:0000256" key="6">
    <source>
        <dbReference type="ARBA" id="ARBA00022842"/>
    </source>
</evidence>
<dbReference type="InterPro" id="IPR036612">
    <property type="entry name" value="KH_dom_type_1_sf"/>
</dbReference>
<dbReference type="InterPro" id="IPR015848">
    <property type="entry name" value="PNPase_PH_RNA-bd_bac/org-type"/>
</dbReference>
<dbReference type="RefSeq" id="WP_149820158.1">
    <property type="nucleotide sequence ID" value="NZ_VUOA01000033.1"/>
</dbReference>
<dbReference type="FunFam" id="3.30.230.70:FF:000001">
    <property type="entry name" value="Polyribonucleotide nucleotidyltransferase"/>
    <property type="match status" value="1"/>
</dbReference>
<dbReference type="CDD" id="cd02393">
    <property type="entry name" value="KH-I_PNPase"/>
    <property type="match status" value="1"/>
</dbReference>
<dbReference type="CDD" id="cd11364">
    <property type="entry name" value="RNase_PH_PNPase_2"/>
    <property type="match status" value="1"/>
</dbReference>
<dbReference type="SUPFAM" id="SSF54791">
    <property type="entry name" value="Eukaryotic type KH-domain (KH-domain type I)"/>
    <property type="match status" value="1"/>
</dbReference>
<dbReference type="FunFam" id="2.40.50.140:FF:000107">
    <property type="entry name" value="Polyribonucleotide nucleotidyltransferase"/>
    <property type="match status" value="1"/>
</dbReference>
<dbReference type="GO" id="GO:0006396">
    <property type="term" value="P:RNA processing"/>
    <property type="evidence" value="ECO:0007669"/>
    <property type="project" value="InterPro"/>
</dbReference>
<keyword evidence="2 8" id="KW-0963">Cytoplasm</keyword>
<keyword evidence="6 8" id="KW-0460">Magnesium</keyword>
<evidence type="ECO:0000256" key="2">
    <source>
        <dbReference type="ARBA" id="ARBA00022490"/>
    </source>
</evidence>
<dbReference type="SUPFAM" id="SSF55666">
    <property type="entry name" value="Ribonuclease PH domain 2-like"/>
    <property type="match status" value="2"/>
</dbReference>
<dbReference type="Pfam" id="PF00575">
    <property type="entry name" value="S1"/>
    <property type="match status" value="1"/>
</dbReference>
<keyword evidence="7 8" id="KW-0694">RNA-binding</keyword>
<dbReference type="Pfam" id="PF03725">
    <property type="entry name" value="RNase_PH_C"/>
    <property type="match status" value="1"/>
</dbReference>
<evidence type="ECO:0000313" key="11">
    <source>
        <dbReference type="EMBL" id="KAA2235758.1"/>
    </source>
</evidence>
<comment type="subcellular location">
    <subcellularLocation>
        <location evidence="8">Cytoplasm</location>
    </subcellularLocation>
</comment>
<feature type="region of interest" description="Disordered" evidence="9">
    <location>
        <begin position="699"/>
        <end position="751"/>
    </location>
</feature>
<dbReference type="NCBIfam" id="TIGR03591">
    <property type="entry name" value="polynuc_phos"/>
    <property type="match status" value="1"/>
</dbReference>
<dbReference type="GO" id="GO:0003723">
    <property type="term" value="F:RNA binding"/>
    <property type="evidence" value="ECO:0007669"/>
    <property type="project" value="UniProtKB-UniRule"/>
</dbReference>
<keyword evidence="12" id="KW-1185">Reference proteome</keyword>
<dbReference type="CDD" id="cd04472">
    <property type="entry name" value="S1_PNPase"/>
    <property type="match status" value="1"/>
</dbReference>
<dbReference type="InterPro" id="IPR004087">
    <property type="entry name" value="KH_dom"/>
</dbReference>
<dbReference type="EC" id="2.7.7.8" evidence="8"/>
<dbReference type="SUPFAM" id="SSF54211">
    <property type="entry name" value="Ribosomal protein S5 domain 2-like"/>
    <property type="match status" value="2"/>
</dbReference>
<dbReference type="InterPro" id="IPR004088">
    <property type="entry name" value="KH_dom_type_1"/>
</dbReference>
<dbReference type="GO" id="GO:0004654">
    <property type="term" value="F:polyribonucleotide nucleotidyltransferase activity"/>
    <property type="evidence" value="ECO:0007669"/>
    <property type="project" value="UniProtKB-UniRule"/>
</dbReference>
<dbReference type="GO" id="GO:0005829">
    <property type="term" value="C:cytosol"/>
    <property type="evidence" value="ECO:0007669"/>
    <property type="project" value="TreeGrafter"/>
</dbReference>
<dbReference type="InterPro" id="IPR015847">
    <property type="entry name" value="ExoRNase_PH_dom2"/>
</dbReference>
<feature type="binding site" evidence="8">
    <location>
        <position position="493"/>
    </location>
    <ligand>
        <name>Mg(2+)</name>
        <dbReference type="ChEBI" id="CHEBI:18420"/>
    </ligand>
</feature>
<dbReference type="PANTHER" id="PTHR11252:SF0">
    <property type="entry name" value="POLYRIBONUCLEOTIDE NUCLEOTIDYLTRANSFERASE 1, MITOCHONDRIAL"/>
    <property type="match status" value="1"/>
</dbReference>
<dbReference type="EMBL" id="VUOA01000033">
    <property type="protein sequence ID" value="KAA2235758.1"/>
    <property type="molecule type" value="Genomic_DNA"/>
</dbReference>
<dbReference type="AlphaFoldDB" id="A0A5B2VAL1"/>
<evidence type="ECO:0000256" key="4">
    <source>
        <dbReference type="ARBA" id="ARBA00022695"/>
    </source>
</evidence>
<reference evidence="11 12" key="2">
    <citation type="submission" date="2019-09" db="EMBL/GenBank/DDBJ databases">
        <authorList>
            <person name="Jin C."/>
        </authorList>
    </citation>
    <scope>NUCLEOTIDE SEQUENCE [LARGE SCALE GENOMIC DNA]</scope>
    <source>
        <strain evidence="11 12">BN140002</strain>
    </source>
</reference>
<feature type="binding site" evidence="8">
    <location>
        <position position="487"/>
    </location>
    <ligand>
        <name>Mg(2+)</name>
        <dbReference type="ChEBI" id="CHEBI:18420"/>
    </ligand>
</feature>
<protein>
    <recommendedName>
        <fullName evidence="8">Polyribonucleotide nucleotidyltransferase</fullName>
        <ecNumber evidence="8">2.7.7.8</ecNumber>
    </recommendedName>
    <alternativeName>
        <fullName evidence="8">Polynucleotide phosphorylase</fullName>
        <shortName evidence="8">PNPase</shortName>
    </alternativeName>
</protein>
<dbReference type="PROSITE" id="PS50084">
    <property type="entry name" value="KH_TYPE_1"/>
    <property type="match status" value="1"/>
</dbReference>
<dbReference type="InterPro" id="IPR012162">
    <property type="entry name" value="PNPase"/>
</dbReference>
<gene>
    <name evidence="8 11" type="primary">pnp</name>
    <name evidence="11" type="ORF">F0L46_18210</name>
</gene>
<dbReference type="InterPro" id="IPR036345">
    <property type="entry name" value="ExoRNase_PH_dom2_sf"/>
</dbReference>
<reference evidence="11 12" key="1">
    <citation type="submission" date="2019-09" db="EMBL/GenBank/DDBJ databases">
        <title>Salinarimonas rosea gen. nov., sp. nov., a new member of the a-2 subgroup of the Proteobacteria.</title>
        <authorList>
            <person name="Liu J."/>
        </authorList>
    </citation>
    <scope>NUCLEOTIDE SEQUENCE [LARGE SCALE GENOMIC DNA]</scope>
    <source>
        <strain evidence="11 12">BN140002</strain>
    </source>
</reference>
<keyword evidence="3 8" id="KW-0808">Transferase</keyword>
<dbReference type="NCBIfam" id="NF008805">
    <property type="entry name" value="PRK11824.1"/>
    <property type="match status" value="1"/>
</dbReference>
<keyword evidence="4 8" id="KW-0548">Nucleotidyltransferase</keyword>
<evidence type="ECO:0000256" key="8">
    <source>
        <dbReference type="HAMAP-Rule" id="MF_01595"/>
    </source>
</evidence>
<keyword evidence="5 8" id="KW-0479">Metal-binding</keyword>
<dbReference type="FunFam" id="3.30.230.70:FF:000002">
    <property type="entry name" value="Polyribonucleotide nucleotidyltransferase"/>
    <property type="match status" value="1"/>
</dbReference>
<comment type="function">
    <text evidence="8">Involved in mRNA degradation. Catalyzes the phosphorolysis of single-stranded polyribonucleotides processively in the 3'- to 5'-direction.</text>
</comment>
<dbReference type="Gene3D" id="2.40.50.140">
    <property type="entry name" value="Nucleic acid-binding proteins"/>
    <property type="match status" value="1"/>
</dbReference>